<keyword evidence="2" id="KW-1185">Reference proteome</keyword>
<accession>A0ABT1MDZ1</accession>
<evidence type="ECO:0000313" key="1">
    <source>
        <dbReference type="EMBL" id="MCP9610848.1"/>
    </source>
</evidence>
<proteinExistence type="predicted"/>
<evidence type="ECO:0008006" key="3">
    <source>
        <dbReference type="Google" id="ProtNLM"/>
    </source>
</evidence>
<comment type="caution">
    <text evidence="1">The sequence shown here is derived from an EMBL/GenBank/DDBJ whole genome shotgun (WGS) entry which is preliminary data.</text>
</comment>
<name>A0ABT1MDZ1_9BACT</name>
<evidence type="ECO:0000313" key="2">
    <source>
        <dbReference type="Proteomes" id="UP001205603"/>
    </source>
</evidence>
<dbReference type="PROSITE" id="PS51257">
    <property type="entry name" value="PROKAR_LIPOPROTEIN"/>
    <property type="match status" value="1"/>
</dbReference>
<dbReference type="EMBL" id="JANDHW010000001">
    <property type="protein sequence ID" value="MCP9610848.1"/>
    <property type="molecule type" value="Genomic_DNA"/>
</dbReference>
<protein>
    <recommendedName>
        <fullName evidence="3">Rieske domain-containing protein</fullName>
    </recommendedName>
</protein>
<organism evidence="1 2">
    <name type="scientific">Coprobacter tertius</name>
    <dbReference type="NCBI Taxonomy" id="2944915"/>
    <lineage>
        <taxon>Bacteria</taxon>
        <taxon>Pseudomonadati</taxon>
        <taxon>Bacteroidota</taxon>
        <taxon>Bacteroidia</taxon>
        <taxon>Bacteroidales</taxon>
        <taxon>Barnesiellaceae</taxon>
        <taxon>Coprobacter</taxon>
    </lineage>
</organism>
<reference evidence="1 2" key="1">
    <citation type="submission" date="2022-07" db="EMBL/GenBank/DDBJ databases">
        <title>Fecal culturing of patients with breast cancer.</title>
        <authorList>
            <person name="Teng N.M.Y."/>
            <person name="Kiu R."/>
            <person name="Evans R."/>
            <person name="Baker D.J."/>
            <person name="Zenner C."/>
            <person name="Robinson S.D."/>
            <person name="Hall L.J."/>
        </authorList>
    </citation>
    <scope>NUCLEOTIDE SEQUENCE [LARGE SCALE GENOMIC DNA]</scope>
    <source>
        <strain evidence="1 2">LH1063</strain>
    </source>
</reference>
<gene>
    <name evidence="1" type="ORF">NMU02_01925</name>
</gene>
<dbReference type="Proteomes" id="UP001205603">
    <property type="component" value="Unassembled WGS sequence"/>
</dbReference>
<dbReference type="RefSeq" id="WP_255025436.1">
    <property type="nucleotide sequence ID" value="NZ_JANDHW010000001.1"/>
</dbReference>
<sequence>MKTNLFRYIILFCLIFSSCDKNDYNRIPTTPVHISIDAARWNIYGVHAFPDHRNFIKSQQVPTGFQYSVSSSTGFGGVLLLSNYEGQPLAFDLSCPVESRANVRIEVDVDKLYAKCPVCGSTYEIFNGSGSPLSGEARKRKYFLRKYVVYGSPTSGSYVISN</sequence>